<dbReference type="SUPFAM" id="SSF53067">
    <property type="entry name" value="Actin-like ATPase domain"/>
    <property type="match status" value="2"/>
</dbReference>
<evidence type="ECO:0000256" key="4">
    <source>
        <dbReference type="ARBA" id="ARBA00023186"/>
    </source>
</evidence>
<reference evidence="7" key="1">
    <citation type="submission" date="2015-04" db="EMBL/GenBank/DDBJ databases">
        <title>The genome sequence of the plant pathogenic Rhizarian Plasmodiophora brassicae reveals insights in its biotrophic life cycle and the origin of chitin synthesis.</title>
        <authorList>
            <person name="Schwelm A."/>
            <person name="Fogelqvist J."/>
            <person name="Knaust A."/>
            <person name="Julke S."/>
            <person name="Lilja T."/>
            <person name="Dhandapani V."/>
            <person name="Bonilla-Rosso G."/>
            <person name="Karlsson M."/>
            <person name="Shevchenko A."/>
            <person name="Choi S.R."/>
            <person name="Kim H.G."/>
            <person name="Park J.Y."/>
            <person name="Lim Y.P."/>
            <person name="Ludwig-Muller J."/>
            <person name="Dixelius C."/>
        </authorList>
    </citation>
    <scope>NUCLEOTIDE SEQUENCE</scope>
    <source>
        <tissue evidence="7">Potato root galls</tissue>
    </source>
</reference>
<dbReference type="InterPro" id="IPR029048">
    <property type="entry name" value="HSP70_C_sf"/>
</dbReference>
<feature type="compositionally biased region" description="Low complexity" evidence="5">
    <location>
        <begin position="827"/>
        <end position="838"/>
    </location>
</feature>
<keyword evidence="4" id="KW-0143">Chaperone</keyword>
<dbReference type="GO" id="GO:0030968">
    <property type="term" value="P:endoplasmic reticulum unfolded protein response"/>
    <property type="evidence" value="ECO:0007669"/>
    <property type="project" value="TreeGrafter"/>
</dbReference>
<keyword evidence="6" id="KW-1133">Transmembrane helix</keyword>
<feature type="compositionally biased region" description="Polar residues" evidence="5">
    <location>
        <begin position="593"/>
        <end position="602"/>
    </location>
</feature>
<feature type="non-terminal residue" evidence="7">
    <location>
        <position position="1"/>
    </location>
</feature>
<dbReference type="Pfam" id="PF00012">
    <property type="entry name" value="HSP70"/>
    <property type="match status" value="1"/>
</dbReference>
<feature type="transmembrane region" description="Helical" evidence="6">
    <location>
        <begin position="18"/>
        <end position="35"/>
    </location>
</feature>
<keyword evidence="3" id="KW-0067">ATP-binding</keyword>
<feature type="compositionally biased region" description="Basic and acidic residues" evidence="5">
    <location>
        <begin position="571"/>
        <end position="591"/>
    </location>
</feature>
<sequence>SPSTHPLRQQKRHRLGEMMQWGIVVIALATLWTMGECRTQSMDMGAQFLKQVVVLPGSPFTVVLDSSSQRKIPAIIGFDSDQRLNGNAAMSMSVNTPFKAVGWMRELLGRPYGCQIMTDLVQDKFPYKFVKTARGTIGIEMGKAVYSIEELIAMQFRALQHNARVYRGYNITDTVITVPVFFSQRERQAMLDAAQIAGISATLINENSAAAIQYGLDRTYNQNSTNTICIVNVGAASTTATVARYSGYPIKKGLTNSTVGQVEIMANAWDETLGGRAFDTRLTNFLADKFQEQLKKLSITVDVRSVPRVMAKLRVAAQKTKEILSANKAFPVRVESLYEDVDFYHMVDREEFNVLTADLVARVAPVAEHAIEQAAVSKDQIDALVLIGGSSRIVRIQEVLKEALGRQSLDQTLNADEAIAFGAAFHAANNSILFRVRKFGYIDKIQGPVGIRMAELPVSLDKPKSKRFSLFSKGAQLGTQRHVTVPWETDVSVELHHDDPKNLPLCTPHKICTYNVTGIVDAVANYKVHGEPEVSLKFELNRDGIVELVSGQVTVDKVTMEPVPKKSKSKVYHDSTEEAKDEATKSDEPEMRSVTSHLSTPLNISKGPVGDIMPMNSETIAASAAILDDLDARDVFAWDLAASKNELEEHIYFMRSKLEEDDVKLHSLTEKRDEIATAITNAEEWLFGDHGDVETPLIFKEKLASLQQLSSDIFMRISESSERPAAVAKLSATISKTTEAIAKMRNEMEWIPEFSVISLEVQLNDTISWFTNQTDAQSVKAPVDNPAFFASDVLQKEKTLTFRTDTLLRIPQPKPKPMPTIVTTTEEGSADATAADSAGQEESVSVDEAVISESAQGATSESVLEENAPITDIREEKAPITDNFNSEL</sequence>
<dbReference type="GO" id="GO:0005524">
    <property type="term" value="F:ATP binding"/>
    <property type="evidence" value="ECO:0007669"/>
    <property type="project" value="UniProtKB-KW"/>
</dbReference>
<dbReference type="SUPFAM" id="SSF100934">
    <property type="entry name" value="Heat shock protein 70kD (HSP70), C-terminal subdomain"/>
    <property type="match status" value="1"/>
</dbReference>
<dbReference type="Gene3D" id="1.20.1270.10">
    <property type="match status" value="1"/>
</dbReference>
<evidence type="ECO:0000256" key="6">
    <source>
        <dbReference type="SAM" id="Phobius"/>
    </source>
</evidence>
<dbReference type="InterPro" id="IPR043129">
    <property type="entry name" value="ATPase_NBD"/>
</dbReference>
<dbReference type="Gene3D" id="2.60.34.10">
    <property type="entry name" value="Substrate Binding Domain Of DNAk, Chain A, domain 1"/>
    <property type="match status" value="1"/>
</dbReference>
<evidence type="ECO:0000256" key="5">
    <source>
        <dbReference type="SAM" id="MobiDB-lite"/>
    </source>
</evidence>
<dbReference type="Gene3D" id="3.30.30.30">
    <property type="match status" value="1"/>
</dbReference>
<evidence type="ECO:0000256" key="1">
    <source>
        <dbReference type="ARBA" id="ARBA00022741"/>
    </source>
</evidence>
<dbReference type="GO" id="GO:0140662">
    <property type="term" value="F:ATP-dependent protein folding chaperone"/>
    <property type="evidence" value="ECO:0007669"/>
    <property type="project" value="InterPro"/>
</dbReference>
<accession>A0A0H5QZT7</accession>
<dbReference type="CDD" id="cd10230">
    <property type="entry name" value="ASKHA_NBD_HSP70_HYOU1"/>
    <property type="match status" value="1"/>
</dbReference>
<feature type="region of interest" description="Disordered" evidence="5">
    <location>
        <begin position="827"/>
        <end position="846"/>
    </location>
</feature>
<dbReference type="FunFam" id="3.90.640.10:FF:000004">
    <property type="entry name" value="Heat shock 70 kDa protein 4"/>
    <property type="match status" value="1"/>
</dbReference>
<dbReference type="InterPro" id="IPR029047">
    <property type="entry name" value="HSP70_peptide-bd_sf"/>
</dbReference>
<keyword evidence="6" id="KW-0472">Membrane</keyword>
<dbReference type="PANTHER" id="PTHR45639">
    <property type="entry name" value="HSC70CB, ISOFORM G-RELATED"/>
    <property type="match status" value="1"/>
</dbReference>
<feature type="compositionally biased region" description="Polar residues" evidence="5">
    <location>
        <begin position="853"/>
        <end position="862"/>
    </location>
</feature>
<evidence type="ECO:0000256" key="2">
    <source>
        <dbReference type="ARBA" id="ARBA00022824"/>
    </source>
</evidence>
<dbReference type="InterPro" id="IPR013126">
    <property type="entry name" value="Hsp_70_fam"/>
</dbReference>
<dbReference type="PANTHER" id="PTHR45639:SF3">
    <property type="entry name" value="HYPOXIA UP-REGULATED PROTEIN 1"/>
    <property type="match status" value="1"/>
</dbReference>
<dbReference type="AlphaFoldDB" id="A0A0H5QZT7"/>
<dbReference type="Gene3D" id="3.90.640.10">
    <property type="entry name" value="Actin, Chain A, domain 4"/>
    <property type="match status" value="1"/>
</dbReference>
<name>A0A0H5QZT7_9EUKA</name>
<dbReference type="Gene3D" id="3.30.420.40">
    <property type="match status" value="2"/>
</dbReference>
<protein>
    <submittedName>
        <fullName evidence="7">Uncharacterized protein</fullName>
    </submittedName>
</protein>
<dbReference type="GO" id="GO:0034663">
    <property type="term" value="C:endoplasmic reticulum chaperone complex"/>
    <property type="evidence" value="ECO:0007669"/>
    <property type="project" value="TreeGrafter"/>
</dbReference>
<dbReference type="PRINTS" id="PR00301">
    <property type="entry name" value="HEATSHOCK70"/>
</dbReference>
<organism evidence="7">
    <name type="scientific">Spongospora subterranea</name>
    <dbReference type="NCBI Taxonomy" id="70186"/>
    <lineage>
        <taxon>Eukaryota</taxon>
        <taxon>Sar</taxon>
        <taxon>Rhizaria</taxon>
        <taxon>Endomyxa</taxon>
        <taxon>Phytomyxea</taxon>
        <taxon>Plasmodiophorida</taxon>
        <taxon>Plasmodiophoridae</taxon>
        <taxon>Spongospora</taxon>
    </lineage>
</organism>
<keyword evidence="6" id="KW-0812">Transmembrane</keyword>
<proteinExistence type="predicted"/>
<keyword evidence="2" id="KW-0256">Endoplasmic reticulum</keyword>
<evidence type="ECO:0000256" key="3">
    <source>
        <dbReference type="ARBA" id="ARBA00022840"/>
    </source>
</evidence>
<keyword evidence="1" id="KW-0547">Nucleotide-binding</keyword>
<dbReference type="EMBL" id="HACM01000647">
    <property type="protein sequence ID" value="CRZ01089.1"/>
    <property type="molecule type" value="Transcribed_RNA"/>
</dbReference>
<feature type="region of interest" description="Disordered" evidence="5">
    <location>
        <begin position="565"/>
        <end position="602"/>
    </location>
</feature>
<feature type="region of interest" description="Disordered" evidence="5">
    <location>
        <begin position="853"/>
        <end position="888"/>
    </location>
</feature>
<evidence type="ECO:0000313" key="7">
    <source>
        <dbReference type="EMBL" id="CRZ01089.1"/>
    </source>
</evidence>